<feature type="binding site" evidence="6">
    <location>
        <position position="224"/>
    </location>
    <ligand>
        <name>AMP</name>
        <dbReference type="ChEBI" id="CHEBI:456215"/>
    </ligand>
</feature>
<dbReference type="Pfam" id="PF00406">
    <property type="entry name" value="ADK"/>
    <property type="match status" value="1"/>
</dbReference>
<reference evidence="9" key="1">
    <citation type="submission" date="2016-10" db="EMBL/GenBank/DDBJ databases">
        <authorList>
            <person name="Varghese N."/>
            <person name="Submissions S."/>
        </authorList>
    </citation>
    <scope>NUCLEOTIDE SEQUENCE [LARGE SCALE GENOMIC DNA]</scope>
    <source>
        <strain evidence="9">DSM 40318</strain>
    </source>
</reference>
<dbReference type="NCBIfam" id="NF001381">
    <property type="entry name" value="PRK00279.1-3"/>
    <property type="match status" value="1"/>
</dbReference>
<feature type="binding site" evidence="6">
    <location>
        <begin position="148"/>
        <end position="151"/>
    </location>
    <ligand>
        <name>AMP</name>
        <dbReference type="ChEBI" id="CHEBI:456215"/>
    </ligand>
</feature>
<comment type="pathway">
    <text evidence="6">Purine metabolism; AMP biosynthesis via salvage pathway; AMP from ADP: step 1/1.</text>
</comment>
<dbReference type="HAMAP" id="MF_00235">
    <property type="entry name" value="Adenylate_kinase_Adk"/>
    <property type="match status" value="1"/>
</dbReference>
<comment type="caution">
    <text evidence="6">Lacks conserved residue(s) required for the propagation of feature annotation.</text>
</comment>
<dbReference type="PRINTS" id="PR00094">
    <property type="entry name" value="ADENYLTKNASE"/>
</dbReference>
<dbReference type="GO" id="GO:0005524">
    <property type="term" value="F:ATP binding"/>
    <property type="evidence" value="ECO:0007669"/>
    <property type="project" value="UniProtKB-UniRule"/>
</dbReference>
<evidence type="ECO:0000256" key="5">
    <source>
        <dbReference type="ARBA" id="ARBA00022840"/>
    </source>
</evidence>
<protein>
    <recommendedName>
        <fullName evidence="6">Adenylate kinase</fullName>
        <shortName evidence="6">AK</shortName>
        <ecNumber evidence="6">2.7.4.3</ecNumber>
    </recommendedName>
    <alternativeName>
        <fullName evidence="6">ATP-AMP transphosphorylase</fullName>
    </alternativeName>
    <alternativeName>
        <fullName evidence="6">ATP:AMP phosphotransferase</fullName>
    </alternativeName>
    <alternativeName>
        <fullName evidence="6">Adenylate monophosphate kinase</fullName>
    </alternativeName>
</protein>
<dbReference type="InterPro" id="IPR000850">
    <property type="entry name" value="Adenylat/UMP-CMP_kin"/>
</dbReference>
<dbReference type="InterPro" id="IPR027417">
    <property type="entry name" value="P-loop_NTPase"/>
</dbReference>
<evidence type="ECO:0000256" key="3">
    <source>
        <dbReference type="ARBA" id="ARBA00022741"/>
    </source>
</evidence>
<sequence length="283" mass="30900">MKALSGIERKWSGAPAIPRPAAPSASRRYQAVGGRIGEVVSKPSASASIADELQQRNAEVPPLMRIVLVGPPGAGKGTQAIRLAGKLSIPHISTGDLFRANISRQTELGKLAKVSMDAGNLVPDELTIAMAKDRMQQPDAENGFLLDGFPRNVSQAEALDELLKTEAIKLDAVLDLEVPEGEVIKRIAGRRICRSRSAHVFHMSYSPPKKQGVCDICGGELYRRDDDSEETVRKRLEVYYTQTEPIIEYYKTRGLAVTISSLGPVDEVTRRALEALKREDDGK</sequence>
<feature type="binding site" evidence="6">
    <location>
        <begin position="200"/>
        <end position="201"/>
    </location>
    <ligand>
        <name>ATP</name>
        <dbReference type="ChEBI" id="CHEBI:30616"/>
    </ligand>
</feature>
<dbReference type="NCBIfam" id="NF001380">
    <property type="entry name" value="PRK00279.1-2"/>
    <property type="match status" value="1"/>
</dbReference>
<dbReference type="GO" id="GO:0005737">
    <property type="term" value="C:cytoplasm"/>
    <property type="evidence" value="ECO:0007669"/>
    <property type="project" value="UniProtKB-SubCell"/>
</dbReference>
<dbReference type="PROSITE" id="PS00113">
    <property type="entry name" value="ADENYLATE_KINASE"/>
    <property type="match status" value="1"/>
</dbReference>
<keyword evidence="3 6" id="KW-0547">Nucleotide-binding</keyword>
<feature type="binding site" evidence="6">
    <location>
        <position position="235"/>
    </location>
    <ligand>
        <name>AMP</name>
        <dbReference type="ChEBI" id="CHEBI:456215"/>
    </ligand>
</feature>
<keyword evidence="6" id="KW-0963">Cytoplasm</keyword>
<dbReference type="InterPro" id="IPR007862">
    <property type="entry name" value="Adenylate_kinase_lid-dom"/>
</dbReference>
<proteinExistence type="inferred from homology"/>
<dbReference type="GO" id="GO:0044209">
    <property type="term" value="P:AMP salvage"/>
    <property type="evidence" value="ECO:0007669"/>
    <property type="project" value="UniProtKB-UniRule"/>
</dbReference>
<evidence type="ECO:0000256" key="1">
    <source>
        <dbReference type="ARBA" id="ARBA00022679"/>
    </source>
</evidence>
<dbReference type="InterPro" id="IPR033690">
    <property type="entry name" value="Adenylat_kinase_CS"/>
</dbReference>
<dbReference type="AlphaFoldDB" id="A0A1H4ZDY9"/>
<dbReference type="PROSITE" id="PS50052">
    <property type="entry name" value="GUANYLATE_KINASE_2"/>
    <property type="match status" value="1"/>
</dbReference>
<feature type="binding site" evidence="6">
    <location>
        <begin position="120"/>
        <end position="122"/>
    </location>
    <ligand>
        <name>AMP</name>
        <dbReference type="ChEBI" id="CHEBI:456215"/>
    </ligand>
</feature>
<accession>A0A1H4ZDY9</accession>
<dbReference type="EMBL" id="FNST01000002">
    <property type="protein sequence ID" value="SED27590.1"/>
    <property type="molecule type" value="Genomic_DNA"/>
</dbReference>
<evidence type="ECO:0000256" key="6">
    <source>
        <dbReference type="HAMAP-Rule" id="MF_00235"/>
    </source>
</evidence>
<feature type="binding site" evidence="6">
    <location>
        <position position="99"/>
    </location>
    <ligand>
        <name>AMP</name>
        <dbReference type="ChEBI" id="CHEBI:456215"/>
    </ligand>
</feature>
<dbReference type="FunFam" id="3.40.50.300:FF:000106">
    <property type="entry name" value="Adenylate kinase mitochondrial"/>
    <property type="match status" value="1"/>
</dbReference>
<dbReference type="NCBIfam" id="NF011100">
    <property type="entry name" value="PRK14527.1"/>
    <property type="match status" value="1"/>
</dbReference>
<dbReference type="EC" id="2.7.4.3" evidence="6"/>
<dbReference type="Gene3D" id="3.40.50.300">
    <property type="entry name" value="P-loop containing nucleotide triphosphate hydrolases"/>
    <property type="match status" value="1"/>
</dbReference>
<comment type="domain">
    <text evidence="6">Consists of three domains, a large central CORE domain and two small peripheral domains, NMPbind and LID, which undergo movements during catalysis. The LID domain closes over the site of phosphoryl transfer upon ATP binding. Assembling and dissambling the active center during each catalytic cycle provides an effective means to prevent ATP hydrolysis.</text>
</comment>
<keyword evidence="1 6" id="KW-0808">Transferase</keyword>
<comment type="subcellular location">
    <subcellularLocation>
        <location evidence="6">Cytoplasm</location>
    </subcellularLocation>
</comment>
<keyword evidence="2 6" id="KW-0545">Nucleotide biosynthesis</keyword>
<comment type="catalytic activity">
    <reaction evidence="6">
        <text>AMP + ATP = 2 ADP</text>
        <dbReference type="Rhea" id="RHEA:12973"/>
        <dbReference type="ChEBI" id="CHEBI:30616"/>
        <dbReference type="ChEBI" id="CHEBI:456215"/>
        <dbReference type="ChEBI" id="CHEBI:456216"/>
        <dbReference type="EC" id="2.7.4.3"/>
    </reaction>
</comment>
<comment type="subunit">
    <text evidence="6">Monomer.</text>
</comment>
<gene>
    <name evidence="6" type="primary">adk</name>
    <name evidence="8" type="ORF">SAMN04490356_7759</name>
</gene>
<feature type="binding site" evidence="6">
    <location>
        <position position="94"/>
    </location>
    <ligand>
        <name>AMP</name>
        <dbReference type="ChEBI" id="CHEBI:456215"/>
    </ligand>
</feature>
<evidence type="ECO:0000256" key="2">
    <source>
        <dbReference type="ARBA" id="ARBA00022727"/>
    </source>
</evidence>
<dbReference type="CDD" id="cd01428">
    <property type="entry name" value="ADK"/>
    <property type="match status" value="1"/>
</dbReference>
<dbReference type="Pfam" id="PF05191">
    <property type="entry name" value="ADK_lid"/>
    <property type="match status" value="1"/>
</dbReference>
<feature type="binding site" evidence="6">
    <location>
        <position position="263"/>
    </location>
    <ligand>
        <name>ATP</name>
        <dbReference type="ChEBI" id="CHEBI:30616"/>
    </ligand>
</feature>
<feature type="binding site" evidence="6">
    <location>
        <position position="155"/>
    </location>
    <ligand>
        <name>AMP</name>
        <dbReference type="ChEBI" id="CHEBI:456215"/>
    </ligand>
</feature>
<feature type="binding site" evidence="6">
    <location>
        <begin position="73"/>
        <end position="78"/>
    </location>
    <ligand>
        <name>ATP</name>
        <dbReference type="ChEBI" id="CHEBI:30616"/>
    </ligand>
</feature>
<feature type="binding site" evidence="6">
    <location>
        <position position="190"/>
    </location>
    <ligand>
        <name>ATP</name>
        <dbReference type="ChEBI" id="CHEBI:30616"/>
    </ligand>
</feature>
<comment type="function">
    <text evidence="6">Catalyzes the reversible transfer of the terminal phosphate group between ATP and AMP. Plays an important role in cellular energy homeostasis and in adenine nucleotide metabolism.</text>
</comment>
<evidence type="ECO:0000313" key="9">
    <source>
        <dbReference type="Proteomes" id="UP000198609"/>
    </source>
</evidence>
<dbReference type="InterPro" id="IPR006259">
    <property type="entry name" value="Adenyl_kin_sub"/>
</dbReference>
<evidence type="ECO:0000313" key="8">
    <source>
        <dbReference type="EMBL" id="SED27590.1"/>
    </source>
</evidence>
<dbReference type="PANTHER" id="PTHR23359">
    <property type="entry name" value="NUCLEOTIDE KINASE"/>
    <property type="match status" value="1"/>
</dbReference>
<evidence type="ECO:0000256" key="4">
    <source>
        <dbReference type="ARBA" id="ARBA00022777"/>
    </source>
</evidence>
<comment type="similarity">
    <text evidence="6">Belongs to the adenylate kinase family.</text>
</comment>
<feature type="region of interest" description="NMP" evidence="6">
    <location>
        <begin position="93"/>
        <end position="122"/>
    </location>
</feature>
<dbReference type="UniPathway" id="UPA00588">
    <property type="reaction ID" value="UER00649"/>
</dbReference>
<keyword evidence="4 6" id="KW-0418">Kinase</keyword>
<organism evidence="8 9">
    <name type="scientific">Streptomyces melanosporofaciens</name>
    <dbReference type="NCBI Taxonomy" id="67327"/>
    <lineage>
        <taxon>Bacteria</taxon>
        <taxon>Bacillati</taxon>
        <taxon>Actinomycetota</taxon>
        <taxon>Actinomycetes</taxon>
        <taxon>Kitasatosporales</taxon>
        <taxon>Streptomycetaceae</taxon>
        <taxon>Streptomyces</taxon>
        <taxon>Streptomyces violaceusniger group</taxon>
    </lineage>
</organism>
<name>A0A1H4ZDY9_STRMJ</name>
<dbReference type="SUPFAM" id="SSF52540">
    <property type="entry name" value="P-loop containing nucleoside triphosphate hydrolases"/>
    <property type="match status" value="1"/>
</dbReference>
<evidence type="ECO:0000259" key="7">
    <source>
        <dbReference type="PROSITE" id="PS50052"/>
    </source>
</evidence>
<keyword evidence="5 6" id="KW-0067">ATP-binding</keyword>
<dbReference type="InterPro" id="IPR008144">
    <property type="entry name" value="Guanylate_kin-like_dom"/>
</dbReference>
<dbReference type="GO" id="GO:0004017">
    <property type="term" value="F:AMP kinase activity"/>
    <property type="evidence" value="ECO:0007669"/>
    <property type="project" value="UniProtKB-UniRule"/>
</dbReference>
<feature type="domain" description="Guanylate kinase-like" evidence="7">
    <location>
        <begin position="63"/>
        <end position="277"/>
    </location>
</feature>
<dbReference type="NCBIfam" id="TIGR01351">
    <property type="entry name" value="adk"/>
    <property type="match status" value="1"/>
</dbReference>
<dbReference type="Proteomes" id="UP000198609">
    <property type="component" value="Unassembled WGS sequence"/>
</dbReference>
<keyword evidence="9" id="KW-1185">Reference proteome</keyword>